<dbReference type="Proteomes" id="UP000326678">
    <property type="component" value="Chromosome pGXM07"/>
</dbReference>
<evidence type="ECO:0000313" key="2">
    <source>
        <dbReference type="Proteomes" id="UP000326678"/>
    </source>
</evidence>
<protein>
    <submittedName>
        <fullName evidence="1">Uncharacterized protein</fullName>
    </submittedName>
</protein>
<accession>A0A5P8WJT8</accession>
<evidence type="ECO:0000313" key="1">
    <source>
        <dbReference type="EMBL" id="QFS52994.1"/>
    </source>
</evidence>
<dbReference type="EMBL" id="CP045234">
    <property type="protein sequence ID" value="QFS52994.1"/>
    <property type="molecule type" value="Genomic_DNA"/>
</dbReference>
<name>A0A5P8WJT8_9NOSO</name>
<dbReference type="KEGG" id="nsh:GXM_10258"/>
<reference evidence="1 2" key="1">
    <citation type="submission" date="2019-10" db="EMBL/GenBank/DDBJ databases">
        <title>Genomic and transcriptomic insights into the perfect genentic adaptation of a filamentous nitrogen-fixing cyanobacterium to rice fields.</title>
        <authorList>
            <person name="Chen Z."/>
        </authorList>
    </citation>
    <scope>NUCLEOTIDE SEQUENCE [LARGE SCALE GENOMIC DNA]</scope>
    <source>
        <strain evidence="1">CCNUC1</strain>
    </source>
</reference>
<proteinExistence type="predicted"/>
<sequence length="82" mass="9422">MEQPDLEVLSIKRSHDSSDGQLLQFLRERERKMSGRGLTKIVLSTLRMCWGPFVIKRIGADSDTLRLNSQADNLKIQKPRLV</sequence>
<dbReference type="AlphaFoldDB" id="A0A5P8WJT8"/>
<gene>
    <name evidence="1" type="ORF">GXM_10258</name>
</gene>
<keyword evidence="2" id="KW-1185">Reference proteome</keyword>
<organism evidence="1 2">
    <name type="scientific">Nostoc sphaeroides CCNUC1</name>
    <dbReference type="NCBI Taxonomy" id="2653204"/>
    <lineage>
        <taxon>Bacteria</taxon>
        <taxon>Bacillati</taxon>
        <taxon>Cyanobacteriota</taxon>
        <taxon>Cyanophyceae</taxon>
        <taxon>Nostocales</taxon>
        <taxon>Nostocaceae</taxon>
        <taxon>Nostoc</taxon>
    </lineage>
</organism>